<feature type="region of interest" description="Disordered" evidence="1">
    <location>
        <begin position="107"/>
        <end position="129"/>
    </location>
</feature>
<dbReference type="SUPFAM" id="SSF52047">
    <property type="entry name" value="RNI-like"/>
    <property type="match status" value="1"/>
</dbReference>
<evidence type="ECO:0008006" key="4">
    <source>
        <dbReference type="Google" id="ProtNLM"/>
    </source>
</evidence>
<name>A0A9P5VKR4_9FUNG</name>
<keyword evidence="3" id="KW-1185">Reference proteome</keyword>
<gene>
    <name evidence="2" type="ORF">BG006_007403</name>
</gene>
<sequence>MPLTMESILNVPRITHSISIRLREHDIAQCVRVNKVWHTALIPHLWSMINGHHIQRFQATEVRAALLKNGHYIRVLKTSSHEFLTYLASSCTNLTVFDFSGSFPHEGKGEGHDVSTGPFSPTSQPQGQLPEQQVPYHEHALDVMGGFLLQNKSLTTFSFRRCVDSRRYLDRLLTEYQLFERLPNLKDLTLTSKTLHSSSLAMILRHGHTFERLVLKIRQIDWQIRVSNQEMAFILQESNQRWKVKELLFGPVVGLDIAMVVKAAGSSLELLRLERLELYEAQGLAQVVRDICPNLKHLQIMTDNKIDKNGLTLLLDALGPARSQQRKAPTQGHDSGTLIKQDCPVQATPRTSGLINFQGHALTLPDFLVHRLFGSHYETLDFLDLSRSQGIRSETIQQILCRCPNLRVLDMASEHLTLETKDIVFGPPWICRKLEILQIEIASSPAPYEDAFLIGDGNDNQGSDTRHWTEIEMQRRVLAQIGSLTNMKELMIGGSHGRSMDLTLEGGLELLSGLKRMRNMNVKKMGHKVGQRELEWMVEQWPAVRMLMFQGYKADTIDLGRVGALRMARQRRVAQVEGSM</sequence>
<proteinExistence type="predicted"/>
<dbReference type="PANTHER" id="PTHR13318:SF190">
    <property type="entry name" value="PARTNER OF PAIRED, ISOFORM B"/>
    <property type="match status" value="1"/>
</dbReference>
<dbReference type="Proteomes" id="UP000696485">
    <property type="component" value="Unassembled WGS sequence"/>
</dbReference>
<organism evidence="2 3">
    <name type="scientific">Podila minutissima</name>
    <dbReference type="NCBI Taxonomy" id="64525"/>
    <lineage>
        <taxon>Eukaryota</taxon>
        <taxon>Fungi</taxon>
        <taxon>Fungi incertae sedis</taxon>
        <taxon>Mucoromycota</taxon>
        <taxon>Mortierellomycotina</taxon>
        <taxon>Mortierellomycetes</taxon>
        <taxon>Mortierellales</taxon>
        <taxon>Mortierellaceae</taxon>
        <taxon>Podila</taxon>
    </lineage>
</organism>
<evidence type="ECO:0000313" key="2">
    <source>
        <dbReference type="EMBL" id="KAF9329513.1"/>
    </source>
</evidence>
<dbReference type="AlphaFoldDB" id="A0A9P5VKR4"/>
<protein>
    <recommendedName>
        <fullName evidence="4">F-box domain-containing protein</fullName>
    </recommendedName>
</protein>
<comment type="caution">
    <text evidence="2">The sequence shown here is derived from an EMBL/GenBank/DDBJ whole genome shotgun (WGS) entry which is preliminary data.</text>
</comment>
<dbReference type="EMBL" id="JAAAUY010000468">
    <property type="protein sequence ID" value="KAF9329513.1"/>
    <property type="molecule type" value="Genomic_DNA"/>
</dbReference>
<evidence type="ECO:0000256" key="1">
    <source>
        <dbReference type="SAM" id="MobiDB-lite"/>
    </source>
</evidence>
<dbReference type="PANTHER" id="PTHR13318">
    <property type="entry name" value="PARTNER OF PAIRED, ISOFORM B-RELATED"/>
    <property type="match status" value="1"/>
</dbReference>
<dbReference type="GO" id="GO:0019005">
    <property type="term" value="C:SCF ubiquitin ligase complex"/>
    <property type="evidence" value="ECO:0007669"/>
    <property type="project" value="TreeGrafter"/>
</dbReference>
<dbReference type="InterPro" id="IPR032675">
    <property type="entry name" value="LRR_dom_sf"/>
</dbReference>
<dbReference type="Gene3D" id="3.80.10.10">
    <property type="entry name" value="Ribonuclease Inhibitor"/>
    <property type="match status" value="2"/>
</dbReference>
<accession>A0A9P5VKR4</accession>
<evidence type="ECO:0000313" key="3">
    <source>
        <dbReference type="Proteomes" id="UP000696485"/>
    </source>
</evidence>
<feature type="compositionally biased region" description="Polar residues" evidence="1">
    <location>
        <begin position="117"/>
        <end position="129"/>
    </location>
</feature>
<dbReference type="GO" id="GO:0031146">
    <property type="term" value="P:SCF-dependent proteasomal ubiquitin-dependent protein catabolic process"/>
    <property type="evidence" value="ECO:0007669"/>
    <property type="project" value="TreeGrafter"/>
</dbReference>
<reference evidence="2" key="1">
    <citation type="journal article" date="2020" name="Fungal Divers.">
        <title>Resolving the Mortierellaceae phylogeny through synthesis of multi-gene phylogenetics and phylogenomics.</title>
        <authorList>
            <person name="Vandepol N."/>
            <person name="Liber J."/>
            <person name="Desiro A."/>
            <person name="Na H."/>
            <person name="Kennedy M."/>
            <person name="Barry K."/>
            <person name="Grigoriev I.V."/>
            <person name="Miller A.N."/>
            <person name="O'Donnell K."/>
            <person name="Stajich J.E."/>
            <person name="Bonito G."/>
        </authorList>
    </citation>
    <scope>NUCLEOTIDE SEQUENCE</scope>
    <source>
        <strain evidence="2">NVP1</strain>
    </source>
</reference>